<evidence type="ECO:0000313" key="2">
    <source>
        <dbReference type="EMBL" id="MFC5753349.1"/>
    </source>
</evidence>
<dbReference type="Gene3D" id="3.40.710.10">
    <property type="entry name" value="DD-peptidase/beta-lactamase superfamily"/>
    <property type="match status" value="1"/>
</dbReference>
<keyword evidence="2" id="KW-0378">Hydrolase</keyword>
<proteinExistence type="predicted"/>
<gene>
    <name evidence="2" type="ORF">ACFPZN_47685</name>
</gene>
<dbReference type="Proteomes" id="UP001596074">
    <property type="component" value="Unassembled WGS sequence"/>
</dbReference>
<name>A0ABW1AFL7_9ACTN</name>
<keyword evidence="3" id="KW-1185">Reference proteome</keyword>
<dbReference type="GO" id="GO:0016787">
    <property type="term" value="F:hydrolase activity"/>
    <property type="evidence" value="ECO:0007669"/>
    <property type="project" value="UniProtKB-KW"/>
</dbReference>
<dbReference type="InterPro" id="IPR050789">
    <property type="entry name" value="Diverse_Enzym_Activities"/>
</dbReference>
<sequence>MNGNGGFSKRRLDRMREVMTGHVEAGRVPGAVTLLARHGEVLVDAIGSPALGGAEPIHPGTIFRISSMSKPVTAVAALILVEECRLRLDEPVDRLLPELADRRVLRAPDAEVDDTVPAHRPITVRDLLDFRCGLGMIFEPEAFGYPIYRAAQELGVTGFGPPDPRTPHSPDEWARLVGTLPLVCQPGERWLYNTGSYLLSVLVARASGQPFEAFLRERIFEPLGMKDTGFSVPAAELDRLATAYQVAEDGTLREYDSPRDSGWARPPAFPDGGGGLVSTAGDYLAFAGMLLGKGTYRGERVLSRPAVELMTSDQLTGAQRREAFGDASSWGLGVSVALRRDRLSTTPGRYGWDGGLGTSWYNDPAEDLVAILMTQRAEFPDVNPVWLDFWTGVYQAIDD</sequence>
<dbReference type="InterPro" id="IPR012338">
    <property type="entry name" value="Beta-lactam/transpept-like"/>
</dbReference>
<dbReference type="Pfam" id="PF00144">
    <property type="entry name" value="Beta-lactamase"/>
    <property type="match status" value="1"/>
</dbReference>
<reference evidence="3" key="1">
    <citation type="journal article" date="2019" name="Int. J. Syst. Evol. Microbiol.">
        <title>The Global Catalogue of Microorganisms (GCM) 10K type strain sequencing project: providing services to taxonomists for standard genome sequencing and annotation.</title>
        <authorList>
            <consortium name="The Broad Institute Genomics Platform"/>
            <consortium name="The Broad Institute Genome Sequencing Center for Infectious Disease"/>
            <person name="Wu L."/>
            <person name="Ma J."/>
        </authorList>
    </citation>
    <scope>NUCLEOTIDE SEQUENCE [LARGE SCALE GENOMIC DNA]</scope>
    <source>
        <strain evidence="3">KCTC 42087</strain>
    </source>
</reference>
<dbReference type="InterPro" id="IPR001466">
    <property type="entry name" value="Beta-lactam-related"/>
</dbReference>
<evidence type="ECO:0000313" key="3">
    <source>
        <dbReference type="Proteomes" id="UP001596074"/>
    </source>
</evidence>
<dbReference type="SUPFAM" id="SSF56601">
    <property type="entry name" value="beta-lactamase/transpeptidase-like"/>
    <property type="match status" value="1"/>
</dbReference>
<protein>
    <submittedName>
        <fullName evidence="2">Serine hydrolase domain-containing protein</fullName>
        <ecNumber evidence="2">3.-.-.-</ecNumber>
    </submittedName>
</protein>
<dbReference type="PANTHER" id="PTHR43283:SF3">
    <property type="entry name" value="BETA-LACTAMASE FAMILY PROTEIN (AFU_ORTHOLOGUE AFUA_5G07500)"/>
    <property type="match status" value="1"/>
</dbReference>
<comment type="caution">
    <text evidence="2">The sequence shown here is derived from an EMBL/GenBank/DDBJ whole genome shotgun (WGS) entry which is preliminary data.</text>
</comment>
<dbReference type="EMBL" id="JBHSON010000110">
    <property type="protein sequence ID" value="MFC5753349.1"/>
    <property type="molecule type" value="Genomic_DNA"/>
</dbReference>
<dbReference type="EC" id="3.-.-.-" evidence="2"/>
<accession>A0ABW1AFL7</accession>
<dbReference type="PANTHER" id="PTHR43283">
    <property type="entry name" value="BETA-LACTAMASE-RELATED"/>
    <property type="match status" value="1"/>
</dbReference>
<organism evidence="2 3">
    <name type="scientific">Actinomadura rugatobispora</name>
    <dbReference type="NCBI Taxonomy" id="1994"/>
    <lineage>
        <taxon>Bacteria</taxon>
        <taxon>Bacillati</taxon>
        <taxon>Actinomycetota</taxon>
        <taxon>Actinomycetes</taxon>
        <taxon>Streptosporangiales</taxon>
        <taxon>Thermomonosporaceae</taxon>
        <taxon>Actinomadura</taxon>
    </lineage>
</organism>
<evidence type="ECO:0000259" key="1">
    <source>
        <dbReference type="Pfam" id="PF00144"/>
    </source>
</evidence>
<dbReference type="RefSeq" id="WP_378290278.1">
    <property type="nucleotide sequence ID" value="NZ_JBHSON010000110.1"/>
</dbReference>
<feature type="domain" description="Beta-lactamase-related" evidence="1">
    <location>
        <begin position="16"/>
        <end position="379"/>
    </location>
</feature>